<evidence type="ECO:0000313" key="14">
    <source>
        <dbReference type="Proteomes" id="UP000283325"/>
    </source>
</evidence>
<dbReference type="Proteomes" id="UP000266376">
    <property type="component" value="Unassembled WGS sequence"/>
</dbReference>
<evidence type="ECO:0000313" key="4">
    <source>
        <dbReference type="EMBL" id="RGT08667.1"/>
    </source>
</evidence>
<dbReference type="Proteomes" id="UP000283325">
    <property type="component" value="Unassembled WGS sequence"/>
</dbReference>
<keyword evidence="11" id="KW-1185">Reference proteome</keyword>
<evidence type="ECO:0000313" key="3">
    <source>
        <dbReference type="EMBL" id="RGO51621.1"/>
    </source>
</evidence>
<dbReference type="NCBIfam" id="TIGR02937">
    <property type="entry name" value="sigma70-ECF"/>
    <property type="match status" value="1"/>
</dbReference>
<dbReference type="GeneID" id="92823465"/>
<evidence type="ECO:0000313" key="12">
    <source>
        <dbReference type="Proteomes" id="UP000261208"/>
    </source>
</evidence>
<dbReference type="EMBL" id="QRWH01000007">
    <property type="protein sequence ID" value="RGT08667.1"/>
    <property type="molecule type" value="Genomic_DNA"/>
</dbReference>
<evidence type="ECO:0000313" key="16">
    <source>
        <dbReference type="Proteomes" id="UP000284152"/>
    </source>
</evidence>
<name>A0A395XMT4_9FIRM</name>
<dbReference type="EMBL" id="QSEW01000004">
    <property type="protein sequence ID" value="RHA00667.1"/>
    <property type="molecule type" value="Genomic_DNA"/>
</dbReference>
<protein>
    <submittedName>
        <fullName evidence="5">Sigma-70 family RNA polymerase sigma factor</fullName>
    </submittedName>
</protein>
<dbReference type="GO" id="GO:0006352">
    <property type="term" value="P:DNA-templated transcription initiation"/>
    <property type="evidence" value="ECO:0007669"/>
    <property type="project" value="InterPro"/>
</dbReference>
<evidence type="ECO:0000313" key="19">
    <source>
        <dbReference type="Proteomes" id="UP000285666"/>
    </source>
</evidence>
<dbReference type="GO" id="GO:0003700">
    <property type="term" value="F:DNA-binding transcription factor activity"/>
    <property type="evidence" value="ECO:0007669"/>
    <property type="project" value="InterPro"/>
</dbReference>
<dbReference type="AlphaFoldDB" id="A0A395XMT4"/>
<dbReference type="EMBL" id="QSVQ01000006">
    <property type="protein sequence ID" value="RGO51621.1"/>
    <property type="molecule type" value="Genomic_DNA"/>
</dbReference>
<dbReference type="InterPro" id="IPR013325">
    <property type="entry name" value="RNA_pol_sigma_r2"/>
</dbReference>
<dbReference type="Proteomes" id="UP000261208">
    <property type="component" value="Unassembled WGS sequence"/>
</dbReference>
<dbReference type="EMBL" id="QRPD01000003">
    <property type="protein sequence ID" value="RHL89204.1"/>
    <property type="molecule type" value="Genomic_DNA"/>
</dbReference>
<evidence type="ECO:0000313" key="11">
    <source>
        <dbReference type="Proteomes" id="UP000261055"/>
    </source>
</evidence>
<evidence type="ECO:0000313" key="17">
    <source>
        <dbReference type="Proteomes" id="UP000284962"/>
    </source>
</evidence>
<organism evidence="5 13">
    <name type="scientific">Dorea formicigenerans</name>
    <dbReference type="NCBI Taxonomy" id="39486"/>
    <lineage>
        <taxon>Bacteria</taxon>
        <taxon>Bacillati</taxon>
        <taxon>Bacillota</taxon>
        <taxon>Clostridia</taxon>
        <taxon>Lachnospirales</taxon>
        <taxon>Lachnospiraceae</taxon>
        <taxon>Dorea</taxon>
    </lineage>
</organism>
<dbReference type="SUPFAM" id="SSF88946">
    <property type="entry name" value="Sigma2 domain of RNA polymerase sigma factors"/>
    <property type="match status" value="1"/>
</dbReference>
<dbReference type="InterPro" id="IPR014284">
    <property type="entry name" value="RNA_pol_sigma-70_dom"/>
</dbReference>
<evidence type="ECO:0000313" key="8">
    <source>
        <dbReference type="EMBL" id="RHK66092.1"/>
    </source>
</evidence>
<feature type="domain" description="RNA polymerase sigma-70 region 2" evidence="1">
    <location>
        <begin position="38"/>
        <end position="85"/>
    </location>
</feature>
<dbReference type="RefSeq" id="WP_005333504.1">
    <property type="nucleotide sequence ID" value="NZ_CP102279.1"/>
</dbReference>
<proteinExistence type="predicted"/>
<evidence type="ECO:0000313" key="13">
    <source>
        <dbReference type="Proteomes" id="UP000266376"/>
    </source>
</evidence>
<evidence type="ECO:0000313" key="2">
    <source>
        <dbReference type="EMBL" id="RGK45276.1"/>
    </source>
</evidence>
<dbReference type="EMBL" id="QRNS01000001">
    <property type="protein sequence ID" value="RHK66092.1"/>
    <property type="molecule type" value="Genomic_DNA"/>
</dbReference>
<evidence type="ECO:0000313" key="5">
    <source>
        <dbReference type="EMBL" id="RGW52371.1"/>
    </source>
</evidence>
<dbReference type="EMBL" id="QSAJ01000023">
    <property type="protein sequence ID" value="RGW52371.1"/>
    <property type="molecule type" value="Genomic_DNA"/>
</dbReference>
<evidence type="ECO:0000313" key="6">
    <source>
        <dbReference type="EMBL" id="RHA00667.1"/>
    </source>
</evidence>
<gene>
    <name evidence="8" type="ORF">DW054_00500</name>
    <name evidence="7" type="ORF">DW658_08435</name>
    <name evidence="6" type="ORF">DW957_04665</name>
    <name evidence="5" type="ORF">DWV67_10080</name>
    <name evidence="4" type="ORF">DWX53_08735</name>
    <name evidence="10" type="ORF">DWZ24_07560</name>
    <name evidence="9" type="ORF">DWZ98_04780</name>
    <name evidence="3" type="ORF">DXB12_06925</name>
    <name evidence="2" type="ORF">DXD10_13660</name>
</gene>
<evidence type="ECO:0000313" key="15">
    <source>
        <dbReference type="Proteomes" id="UP000283630"/>
    </source>
</evidence>
<comment type="caution">
    <text evidence="5">The sequence shown here is derived from an EMBL/GenBank/DDBJ whole genome shotgun (WGS) entry which is preliminary data.</text>
</comment>
<dbReference type="Proteomes" id="UP000283630">
    <property type="component" value="Unassembled WGS sequence"/>
</dbReference>
<dbReference type="EMBL" id="QRQQ01000005">
    <property type="protein sequence ID" value="RHN16322.1"/>
    <property type="molecule type" value="Genomic_DNA"/>
</dbReference>
<evidence type="ECO:0000313" key="7">
    <source>
        <dbReference type="EMBL" id="RHF78630.1"/>
    </source>
</evidence>
<dbReference type="Proteomes" id="UP000261055">
    <property type="component" value="Unassembled WGS sequence"/>
</dbReference>
<dbReference type="Pfam" id="PF04542">
    <property type="entry name" value="Sigma70_r2"/>
    <property type="match status" value="1"/>
</dbReference>
<sequence>MMTLPLNKKQKQLVEKSMDLVPIMIRSMTRTAAYVTEEEQQELCQIGYLALCRSAVGFEEGRSFQPYAKTIIRHAIFDYWRKIARDRSMLCSLDEASSEDEHLHYRDLFSYEDTQTTHPEKDTNQTLLLEHLTQLGTGQSSTIQKGIVALYLQQQGYTSFDLAKHYQVPANRVRAWQSKARKLLQQDDALYALLT</sequence>
<dbReference type="Proteomes" id="UP000284962">
    <property type="component" value="Unassembled WGS sequence"/>
</dbReference>
<evidence type="ECO:0000313" key="10">
    <source>
        <dbReference type="EMBL" id="RHN16322.1"/>
    </source>
</evidence>
<accession>A0A395XMT4</accession>
<dbReference type="InterPro" id="IPR007627">
    <property type="entry name" value="RNA_pol_sigma70_r2"/>
</dbReference>
<dbReference type="Gene3D" id="1.10.1740.10">
    <property type="match status" value="1"/>
</dbReference>
<dbReference type="Proteomes" id="UP000285652">
    <property type="component" value="Unassembled WGS sequence"/>
</dbReference>
<evidence type="ECO:0000313" key="18">
    <source>
        <dbReference type="Proteomes" id="UP000285652"/>
    </source>
</evidence>
<dbReference type="EMBL" id="QSQQ01000020">
    <property type="protein sequence ID" value="RGK45276.1"/>
    <property type="molecule type" value="Genomic_DNA"/>
</dbReference>
<dbReference type="EMBL" id="QRHN01000010">
    <property type="protein sequence ID" value="RHF78630.1"/>
    <property type="molecule type" value="Genomic_DNA"/>
</dbReference>
<dbReference type="Proteomes" id="UP000285666">
    <property type="component" value="Unassembled WGS sequence"/>
</dbReference>
<evidence type="ECO:0000259" key="1">
    <source>
        <dbReference type="Pfam" id="PF04542"/>
    </source>
</evidence>
<evidence type="ECO:0000313" key="9">
    <source>
        <dbReference type="EMBL" id="RHL89204.1"/>
    </source>
</evidence>
<dbReference type="Proteomes" id="UP000284152">
    <property type="component" value="Unassembled WGS sequence"/>
</dbReference>
<reference evidence="11 12" key="1">
    <citation type="submission" date="2018-08" db="EMBL/GenBank/DDBJ databases">
        <title>A genome reference for cultivated species of the human gut microbiota.</title>
        <authorList>
            <person name="Zou Y."/>
            <person name="Xue W."/>
            <person name="Luo G."/>
        </authorList>
    </citation>
    <scope>NUCLEOTIDE SEQUENCE [LARGE SCALE GENOMIC DNA]</scope>
    <source>
        <strain evidence="5 13">AF12-11</strain>
        <strain evidence="4 15">AF19-4AC</strain>
        <strain evidence="10 18">AF31-13BH</strain>
        <strain evidence="9 14">AF36-1BH</strain>
        <strain evidence="8 16">AF42-21</strain>
        <strain evidence="7 19">AM23-7AC</strain>
        <strain evidence="6 17">AM46-16</strain>
        <strain evidence="3 11">OM02-12</strain>
        <strain evidence="2 12">TF11-11</strain>
    </source>
</reference>